<dbReference type="Pfam" id="PF01619">
    <property type="entry name" value="Pro_dh"/>
    <property type="match status" value="1"/>
</dbReference>
<evidence type="ECO:0000259" key="2">
    <source>
        <dbReference type="Pfam" id="PF01619"/>
    </source>
</evidence>
<dbReference type="PANTHER" id="PTHR13914">
    <property type="entry name" value="PROLINE OXIDASE"/>
    <property type="match status" value="1"/>
</dbReference>
<reference evidence="3 4" key="1">
    <citation type="submission" date="2016-11" db="EMBL/GenBank/DDBJ databases">
        <authorList>
            <person name="Jaros S."/>
            <person name="Januszkiewicz K."/>
            <person name="Wedrychowicz H."/>
        </authorList>
    </citation>
    <scope>NUCLEOTIDE SEQUENCE [LARGE SCALE GENOMIC DNA]</scope>
    <source>
        <strain evidence="3 4">DSM 24574</strain>
    </source>
</reference>
<dbReference type="SUPFAM" id="SSF51730">
    <property type="entry name" value="FAD-linked oxidoreductase"/>
    <property type="match status" value="1"/>
</dbReference>
<sequence>MAVTGGEDNSYICPTFFVMKPETNVSFEDTAVAFQYKSDAAIKKASFIFSLVNHPWMSALATGSVRLALMLRLPVEGLIRATAFDHFCGGENIEETEAAAATLARFGVKTILDYSVEGEKTEAGFDRAMEETLRTIEKAHQSKNIPFSVFKVTGLASTDVLEKVQKKLILTPEEHKSFELVRHRVDNICRLAHAYGVPVLVDAEETWIQDTVDQLAYEMMEKYNREKAIVFNTYQLYRTTSLQNLKDAYESALRHHYFLGAKLVRGAYMEKERARATASGHPSPIQPDQAATDKAFNDALVFCVAHRTYISIMCGSHNEYSNRYLTTLMAEEGMANNDPHVWFAQLYGMSDNISFNLAKAGYNVAKYVPYGPVRSVMPYLLRRAAENTSVAGQSSRELMLIRSELKRRRNAR</sequence>
<dbReference type="Proteomes" id="UP000184212">
    <property type="component" value="Unassembled WGS sequence"/>
</dbReference>
<dbReference type="GO" id="GO:0010133">
    <property type="term" value="P:L-proline catabolic process to L-glutamate"/>
    <property type="evidence" value="ECO:0007669"/>
    <property type="project" value="TreeGrafter"/>
</dbReference>
<dbReference type="EMBL" id="FQWQ01000005">
    <property type="protein sequence ID" value="SHH87955.1"/>
    <property type="molecule type" value="Genomic_DNA"/>
</dbReference>
<gene>
    <name evidence="3" type="ORF">SAMN04488109_5779</name>
</gene>
<protein>
    <submittedName>
        <fullName evidence="3">L-proline dehydrogenase</fullName>
    </submittedName>
</protein>
<name>A0A1M5WKB9_9BACT</name>
<dbReference type="GO" id="GO:0071949">
    <property type="term" value="F:FAD binding"/>
    <property type="evidence" value="ECO:0007669"/>
    <property type="project" value="TreeGrafter"/>
</dbReference>
<dbReference type="GO" id="GO:0004657">
    <property type="term" value="F:proline dehydrogenase activity"/>
    <property type="evidence" value="ECO:0007669"/>
    <property type="project" value="InterPro"/>
</dbReference>
<dbReference type="InterPro" id="IPR029041">
    <property type="entry name" value="FAD-linked_oxidoreductase-like"/>
</dbReference>
<evidence type="ECO:0000313" key="3">
    <source>
        <dbReference type="EMBL" id="SHH87955.1"/>
    </source>
</evidence>
<feature type="domain" description="Proline dehydrogenase" evidence="2">
    <location>
        <begin position="99"/>
        <end position="395"/>
    </location>
</feature>
<keyword evidence="1" id="KW-0560">Oxidoreductase</keyword>
<evidence type="ECO:0000313" key="4">
    <source>
        <dbReference type="Proteomes" id="UP000184212"/>
    </source>
</evidence>
<accession>A0A1M5WKB9</accession>
<dbReference type="InterPro" id="IPR002872">
    <property type="entry name" value="Proline_DH_dom"/>
</dbReference>
<keyword evidence="4" id="KW-1185">Reference proteome</keyword>
<evidence type="ECO:0000256" key="1">
    <source>
        <dbReference type="ARBA" id="ARBA00023002"/>
    </source>
</evidence>
<proteinExistence type="predicted"/>
<dbReference type="Gene3D" id="3.20.20.220">
    <property type="match status" value="1"/>
</dbReference>
<dbReference type="InterPro" id="IPR015659">
    <property type="entry name" value="Proline_oxidase"/>
</dbReference>
<dbReference type="AlphaFoldDB" id="A0A1M5WKB9"/>
<dbReference type="STRING" id="947013.SAMN04488109_5779"/>
<dbReference type="PANTHER" id="PTHR13914:SF0">
    <property type="entry name" value="PROLINE DEHYDROGENASE 1, MITOCHONDRIAL"/>
    <property type="match status" value="1"/>
</dbReference>
<organism evidence="3 4">
    <name type="scientific">Chryseolinea serpens</name>
    <dbReference type="NCBI Taxonomy" id="947013"/>
    <lineage>
        <taxon>Bacteria</taxon>
        <taxon>Pseudomonadati</taxon>
        <taxon>Bacteroidota</taxon>
        <taxon>Cytophagia</taxon>
        <taxon>Cytophagales</taxon>
        <taxon>Fulvivirgaceae</taxon>
        <taxon>Chryseolinea</taxon>
    </lineage>
</organism>